<accession>A0A0E9XJF3</accession>
<reference evidence="1" key="1">
    <citation type="submission" date="2014-11" db="EMBL/GenBank/DDBJ databases">
        <authorList>
            <person name="Amaro Gonzalez C."/>
        </authorList>
    </citation>
    <scope>NUCLEOTIDE SEQUENCE</scope>
</reference>
<proteinExistence type="predicted"/>
<sequence length="62" mass="7115">MPQWKITAAGYRSVREHCGWYENNTQLNPSLLPRPYTPPRPKFDSDKIFSSCNGGILLPYDS</sequence>
<organism evidence="1">
    <name type="scientific">Anguilla anguilla</name>
    <name type="common">European freshwater eel</name>
    <name type="synonym">Muraena anguilla</name>
    <dbReference type="NCBI Taxonomy" id="7936"/>
    <lineage>
        <taxon>Eukaryota</taxon>
        <taxon>Metazoa</taxon>
        <taxon>Chordata</taxon>
        <taxon>Craniata</taxon>
        <taxon>Vertebrata</taxon>
        <taxon>Euteleostomi</taxon>
        <taxon>Actinopterygii</taxon>
        <taxon>Neopterygii</taxon>
        <taxon>Teleostei</taxon>
        <taxon>Anguilliformes</taxon>
        <taxon>Anguillidae</taxon>
        <taxon>Anguilla</taxon>
    </lineage>
</organism>
<evidence type="ECO:0000313" key="1">
    <source>
        <dbReference type="EMBL" id="JAI01966.1"/>
    </source>
</evidence>
<protein>
    <submittedName>
        <fullName evidence="1">Uncharacterized protein</fullName>
    </submittedName>
</protein>
<reference evidence="1" key="2">
    <citation type="journal article" date="2015" name="Fish Shellfish Immunol.">
        <title>Early steps in the European eel (Anguilla anguilla)-Vibrio vulnificus interaction in the gills: Role of the RtxA13 toxin.</title>
        <authorList>
            <person name="Callol A."/>
            <person name="Pajuelo D."/>
            <person name="Ebbesson L."/>
            <person name="Teles M."/>
            <person name="MacKenzie S."/>
            <person name="Amaro C."/>
        </authorList>
    </citation>
    <scope>NUCLEOTIDE SEQUENCE</scope>
</reference>
<dbReference type="AlphaFoldDB" id="A0A0E9XJF3"/>
<dbReference type="EMBL" id="GBXM01006612">
    <property type="protein sequence ID" value="JAI01966.1"/>
    <property type="molecule type" value="Transcribed_RNA"/>
</dbReference>
<name>A0A0E9XJF3_ANGAN</name>